<proteinExistence type="predicted"/>
<name>A0A8H4NS12_9HYPO</name>
<dbReference type="SUPFAM" id="SSF51735">
    <property type="entry name" value="NAD(P)-binding Rossmann-fold domains"/>
    <property type="match status" value="1"/>
</dbReference>
<dbReference type="EMBL" id="JAADJF010000051">
    <property type="protein sequence ID" value="KAF4442096.1"/>
    <property type="molecule type" value="Genomic_DNA"/>
</dbReference>
<evidence type="ECO:0000313" key="2">
    <source>
        <dbReference type="Proteomes" id="UP000536711"/>
    </source>
</evidence>
<dbReference type="Gene3D" id="3.40.50.720">
    <property type="entry name" value="NAD(P)-binding Rossmann-like Domain"/>
    <property type="match status" value="1"/>
</dbReference>
<dbReference type="AlphaFoldDB" id="A0A8H4NS12"/>
<accession>A0A8H4NS12</accession>
<sequence>MDSSALTVAVLGPKGQCGKCVVDELLERGHNFNGISWDPPKEWKTASPNSRGSYTAKLIDIQDTKGLAAAFSDGLDAVVAFAPPLSDLSELYELGVEGHRLTKTALLASGLESEIIIIDMKCPH</sequence>
<dbReference type="Proteomes" id="UP000536711">
    <property type="component" value="Unassembled WGS sequence"/>
</dbReference>
<reference evidence="1 2" key="1">
    <citation type="submission" date="2020-01" db="EMBL/GenBank/DDBJ databases">
        <title>Identification and distribution of gene clusters putatively required for synthesis of sphingolipid metabolism inhibitors in phylogenetically diverse species of the filamentous fungus Fusarium.</title>
        <authorList>
            <person name="Kim H.-S."/>
            <person name="Busman M."/>
            <person name="Brown D.W."/>
            <person name="Divon H."/>
            <person name="Uhlig S."/>
            <person name="Proctor R.H."/>
        </authorList>
    </citation>
    <scope>NUCLEOTIDE SEQUENCE [LARGE SCALE GENOMIC DNA]</scope>
    <source>
        <strain evidence="1 2">NRRL 13308</strain>
    </source>
</reference>
<organism evidence="1 2">
    <name type="scientific">Fusarium acutatum</name>
    <dbReference type="NCBI Taxonomy" id="78861"/>
    <lineage>
        <taxon>Eukaryota</taxon>
        <taxon>Fungi</taxon>
        <taxon>Dikarya</taxon>
        <taxon>Ascomycota</taxon>
        <taxon>Pezizomycotina</taxon>
        <taxon>Sordariomycetes</taxon>
        <taxon>Hypocreomycetidae</taxon>
        <taxon>Hypocreales</taxon>
        <taxon>Nectriaceae</taxon>
        <taxon>Fusarium</taxon>
        <taxon>Fusarium fujikuroi species complex</taxon>
    </lineage>
</organism>
<dbReference type="InterPro" id="IPR036291">
    <property type="entry name" value="NAD(P)-bd_dom_sf"/>
</dbReference>
<dbReference type="OrthoDB" id="10250730at2759"/>
<protein>
    <submittedName>
        <fullName evidence="1">Nad-dependent epimerase dehydratase</fullName>
    </submittedName>
</protein>
<keyword evidence="2" id="KW-1185">Reference proteome</keyword>
<comment type="caution">
    <text evidence="1">The sequence shown here is derived from an EMBL/GenBank/DDBJ whole genome shotgun (WGS) entry which is preliminary data.</text>
</comment>
<evidence type="ECO:0000313" key="1">
    <source>
        <dbReference type="EMBL" id="KAF4442096.1"/>
    </source>
</evidence>
<gene>
    <name evidence="1" type="ORF">FACUT_2320</name>
</gene>